<dbReference type="SUPFAM" id="SSF82866">
    <property type="entry name" value="Multidrug efflux transporter AcrB transmembrane domain"/>
    <property type="match status" value="2"/>
</dbReference>
<gene>
    <name evidence="2" type="ORF">L2764_19290</name>
</gene>
<dbReference type="PRINTS" id="PR00702">
    <property type="entry name" value="ACRIFLAVINRP"/>
</dbReference>
<organism evidence="2 3">
    <name type="scientific">Shewanella surugensis</name>
    <dbReference type="NCBI Taxonomy" id="212020"/>
    <lineage>
        <taxon>Bacteria</taxon>
        <taxon>Pseudomonadati</taxon>
        <taxon>Pseudomonadota</taxon>
        <taxon>Gammaproteobacteria</taxon>
        <taxon>Alteromonadales</taxon>
        <taxon>Shewanellaceae</taxon>
        <taxon>Shewanella</taxon>
    </lineage>
</organism>
<feature type="transmembrane region" description="Helical" evidence="1">
    <location>
        <begin position="907"/>
        <end position="926"/>
    </location>
</feature>
<reference evidence="2 3" key="1">
    <citation type="submission" date="2022-01" db="EMBL/GenBank/DDBJ databases">
        <title>Whole genome-based taxonomy of the Shewanellaceae.</title>
        <authorList>
            <person name="Martin-Rodriguez A.J."/>
        </authorList>
    </citation>
    <scope>NUCLEOTIDE SEQUENCE [LARGE SCALE GENOMIC DNA]</scope>
    <source>
        <strain evidence="2 3">DSM 17177</strain>
    </source>
</reference>
<feature type="transmembrane region" description="Helical" evidence="1">
    <location>
        <begin position="884"/>
        <end position="900"/>
    </location>
</feature>
<dbReference type="Proteomes" id="UP001203423">
    <property type="component" value="Unassembled WGS sequence"/>
</dbReference>
<keyword evidence="1" id="KW-0812">Transmembrane</keyword>
<feature type="transmembrane region" description="Helical" evidence="1">
    <location>
        <begin position="28"/>
        <end position="48"/>
    </location>
</feature>
<proteinExistence type="predicted"/>
<feature type="transmembrane region" description="Helical" evidence="1">
    <location>
        <begin position="406"/>
        <end position="427"/>
    </location>
</feature>
<dbReference type="EMBL" id="JAKIKS010000094">
    <property type="protein sequence ID" value="MCL1126572.1"/>
    <property type="molecule type" value="Genomic_DNA"/>
</dbReference>
<name>A0ABT0LFT6_9GAMM</name>
<dbReference type="Gene3D" id="3.30.70.1440">
    <property type="entry name" value="Multidrug efflux transporter AcrB pore domain"/>
    <property type="match status" value="1"/>
</dbReference>
<comment type="caution">
    <text evidence="2">The sequence shown here is derived from an EMBL/GenBank/DDBJ whole genome shotgun (WGS) entry which is preliminary data.</text>
</comment>
<accession>A0ABT0LFT6</accession>
<dbReference type="PANTHER" id="PTHR32063">
    <property type="match status" value="1"/>
</dbReference>
<evidence type="ECO:0000313" key="3">
    <source>
        <dbReference type="Proteomes" id="UP001203423"/>
    </source>
</evidence>
<dbReference type="SUPFAM" id="SSF82693">
    <property type="entry name" value="Multidrug efflux transporter AcrB pore domain, PN1, PN2, PC1 and PC2 subdomains"/>
    <property type="match status" value="1"/>
</dbReference>
<feature type="transmembrane region" description="Helical" evidence="1">
    <location>
        <begin position="932"/>
        <end position="959"/>
    </location>
</feature>
<dbReference type="Gene3D" id="3.30.70.1320">
    <property type="entry name" value="Multidrug efflux transporter AcrB pore domain like"/>
    <property type="match status" value="1"/>
</dbReference>
<evidence type="ECO:0000313" key="2">
    <source>
        <dbReference type="EMBL" id="MCL1126572.1"/>
    </source>
</evidence>
<dbReference type="Gene3D" id="3.30.70.1430">
    <property type="entry name" value="Multidrug efflux transporter AcrB pore domain"/>
    <property type="match status" value="2"/>
</dbReference>
<keyword evidence="1" id="KW-1133">Transmembrane helix</keyword>
<dbReference type="Gene3D" id="1.20.1640.10">
    <property type="entry name" value="Multidrug efflux transporter AcrB transmembrane domain"/>
    <property type="match status" value="2"/>
</dbReference>
<dbReference type="Gene3D" id="3.30.2090.10">
    <property type="entry name" value="Multidrug efflux transporter AcrB TolC docking domain, DN and DC subdomains"/>
    <property type="match status" value="2"/>
</dbReference>
<feature type="transmembrane region" description="Helical" evidence="1">
    <location>
        <begin position="548"/>
        <end position="568"/>
    </location>
</feature>
<dbReference type="SUPFAM" id="SSF82714">
    <property type="entry name" value="Multidrug efflux transporter AcrB TolC docking domain, DN and DC subdomains"/>
    <property type="match status" value="2"/>
</dbReference>
<keyword evidence="1" id="KW-0472">Membrane</keyword>
<keyword evidence="3" id="KW-1185">Reference proteome</keyword>
<feature type="transmembrane region" description="Helical" evidence="1">
    <location>
        <begin position="353"/>
        <end position="386"/>
    </location>
</feature>
<dbReference type="RefSeq" id="WP_248941987.1">
    <property type="nucleotide sequence ID" value="NZ_JAKIKS010000094.1"/>
</dbReference>
<dbReference type="Pfam" id="PF00873">
    <property type="entry name" value="ACR_tran"/>
    <property type="match status" value="1"/>
</dbReference>
<dbReference type="PANTHER" id="PTHR32063:SF33">
    <property type="entry name" value="RND SUPERFAMILY EFFLUX PUMP PERMEASE COMPONENT"/>
    <property type="match status" value="1"/>
</dbReference>
<evidence type="ECO:0000256" key="1">
    <source>
        <dbReference type="SAM" id="Phobius"/>
    </source>
</evidence>
<dbReference type="InterPro" id="IPR027463">
    <property type="entry name" value="AcrB_DN_DC_subdom"/>
</dbReference>
<feature type="transmembrane region" description="Helical" evidence="1">
    <location>
        <begin position="475"/>
        <end position="492"/>
    </location>
</feature>
<feature type="transmembrane region" description="Helical" evidence="1">
    <location>
        <begin position="1011"/>
        <end position="1036"/>
    </location>
</feature>
<protein>
    <submittedName>
        <fullName evidence="2">Efflux RND transporter permease subunit</fullName>
    </submittedName>
</protein>
<feature type="transmembrane region" description="Helical" evidence="1">
    <location>
        <begin position="980"/>
        <end position="999"/>
    </location>
</feature>
<dbReference type="InterPro" id="IPR001036">
    <property type="entry name" value="Acrflvin-R"/>
</dbReference>
<feature type="transmembrane region" description="Helical" evidence="1">
    <location>
        <begin position="447"/>
        <end position="469"/>
    </location>
</feature>
<sequence length="1053" mass="117298">MANNPDQRSDSAQYKTTGTIAWFARNPVAANLLFISIIILGVMSFYSLRKEVFPALEPRYIIISVSYESGSAEQTEKDIAIKIEHALETVFGIKRIVSKSTAYGCKVTIEKAGDYSLNTLFADIKNKVDSIHNFPRSAEKPILEKIHSKEHAIWVQISGDTSRPNLQRLAEKIKTALLAKPAIHHLSIAAKSNTMISIEVDENKLQTYGLTFSDIQKAINQESVTPLTTQLRNKQKNIYLNAASQAYHVDDFSMIPLITTQSGVQLTLGDIAVISDTFEDNILTLSRYNQQNSTAIHIVIENQGDITQIVEQTNQVIKEWQEKGLIPSNVELTTWLDNSQIIQARLSLLAKNALTGIILVFILLALFLHLRLAFFVAIGLPFIFFGTLYFMGDTFAGLTINQMTTFGFIMALGIVVDDAVVISESIYATRQKYGDTVESTIRGTHKVSIPTTFGVLTTIAAFLALANISGLIGKVFSQFTIVVTICLLLSLIEFKLILPAHLANINTHRTGTSGPEAFWCKIQHYADKGLTYFNHYLYQPSLQYALKFRYAVIFGFITLLIFVISLPFTGQIRTSFFPDISDDVISVQLSMQTDTSYGQTHTNLLKLESSAIQAANNLAKKYNISKDSLLNIQVLADDDHNGTLNVELTPNLPFNAKEFVTEWEKITGKPEGVQRLHFITQKEFIDGFRVELRAENNDIAQAAGEKFKAQLANIDGVGDTNDNLTPKQTRIHLTLSEQGRALGITSLYFSKQISQAFGGQVIQRFQRNKDEVWVRLRYPQHQRQSLADIMQAKIRTPDGSIVPLSMIANIEKQYQQDTITRVNNQKVVYLTAPINKSIIAPNEVVSYLQTNLVPQLKEQYPNLHIHFGGEAEQQRETMSSMNELFMLTLLAIYILLAIPLKSYIQPLLIMSIIPFGIIGAILGHWLNGITISLLSLFGMIALSGVVINDCLLLISKFNILNNSKKIDIKDAITLACSSRLRPILLTSITTFAGLTPLLAEKSVQAQYLIPAAASLAYGVLFSTVIMLLLIPALLLIQEDIRIACKHLSTLITR</sequence>